<protein>
    <recommendedName>
        <fullName evidence="4">DUF1189 domain-containing protein</fullName>
    </recommendedName>
</protein>
<organism evidence="2 3">
    <name type="scientific">Ornithinibacillus caprae</name>
    <dbReference type="NCBI Taxonomy" id="2678566"/>
    <lineage>
        <taxon>Bacteria</taxon>
        <taxon>Bacillati</taxon>
        <taxon>Bacillota</taxon>
        <taxon>Bacilli</taxon>
        <taxon>Bacillales</taxon>
        <taxon>Bacillaceae</taxon>
        <taxon>Ornithinibacillus</taxon>
    </lineage>
</organism>
<sequence length="163" mass="19487">MIFWQTLLQSLRLPKKEIVFKLNRTGMDITVIYMFILLFIASIPALTDRIYENSGFSADMNIVFLLIYFFIFYYLPLTIIIFLSITVISYVMTWISHFMHRKLRLQILWKMCAYTTTIPFLLYTGIALFFPVHDIYLWISVLYILTMLIAIISVYPKRKPRKK</sequence>
<feature type="transmembrane region" description="Helical" evidence="1">
    <location>
        <begin position="66"/>
        <end position="95"/>
    </location>
</feature>
<gene>
    <name evidence="2" type="ORF">GMD78_07075</name>
</gene>
<feature type="transmembrane region" description="Helical" evidence="1">
    <location>
        <begin position="107"/>
        <end position="129"/>
    </location>
</feature>
<keyword evidence="3" id="KW-1185">Reference proteome</keyword>
<feature type="transmembrane region" description="Helical" evidence="1">
    <location>
        <begin position="135"/>
        <end position="155"/>
    </location>
</feature>
<keyword evidence="1" id="KW-0472">Membrane</keyword>
<reference evidence="2 3" key="1">
    <citation type="submission" date="2019-11" db="EMBL/GenBank/DDBJ databases">
        <authorList>
            <person name="Li X."/>
        </authorList>
    </citation>
    <scope>NUCLEOTIDE SEQUENCE [LARGE SCALE GENOMIC DNA]</scope>
    <source>
        <strain evidence="2 3">L9</strain>
    </source>
</reference>
<accession>A0A6N8FFE0</accession>
<dbReference type="EMBL" id="WOCA01000004">
    <property type="protein sequence ID" value="MUK88155.1"/>
    <property type="molecule type" value="Genomic_DNA"/>
</dbReference>
<dbReference type="Proteomes" id="UP000469125">
    <property type="component" value="Unassembled WGS sequence"/>
</dbReference>
<dbReference type="AlphaFoldDB" id="A0A6N8FFE0"/>
<evidence type="ECO:0008006" key="4">
    <source>
        <dbReference type="Google" id="ProtNLM"/>
    </source>
</evidence>
<comment type="caution">
    <text evidence="2">The sequence shown here is derived from an EMBL/GenBank/DDBJ whole genome shotgun (WGS) entry which is preliminary data.</text>
</comment>
<evidence type="ECO:0000313" key="3">
    <source>
        <dbReference type="Proteomes" id="UP000469125"/>
    </source>
</evidence>
<evidence type="ECO:0000256" key="1">
    <source>
        <dbReference type="SAM" id="Phobius"/>
    </source>
</evidence>
<evidence type="ECO:0000313" key="2">
    <source>
        <dbReference type="EMBL" id="MUK88155.1"/>
    </source>
</evidence>
<dbReference type="RefSeq" id="WP_155668141.1">
    <property type="nucleotide sequence ID" value="NZ_WOCA01000004.1"/>
</dbReference>
<feature type="transmembrane region" description="Helical" evidence="1">
    <location>
        <begin position="25"/>
        <end position="46"/>
    </location>
</feature>
<name>A0A6N8FFE0_9BACI</name>
<keyword evidence="1" id="KW-0812">Transmembrane</keyword>
<keyword evidence="1" id="KW-1133">Transmembrane helix</keyword>
<proteinExistence type="predicted"/>